<dbReference type="InterPro" id="IPR001387">
    <property type="entry name" value="Cro/C1-type_HTH"/>
</dbReference>
<accession>A0A1Y5S0V6</accession>
<dbReference type="Pfam" id="PF13443">
    <property type="entry name" value="HTH_26"/>
    <property type="match status" value="1"/>
</dbReference>
<reference evidence="2 3" key="1">
    <citation type="submission" date="2017-03" db="EMBL/GenBank/DDBJ databases">
        <authorList>
            <person name="Afonso C.L."/>
            <person name="Miller P.J."/>
            <person name="Scott M.A."/>
            <person name="Spackman E."/>
            <person name="Goraichik I."/>
            <person name="Dimitrov K.M."/>
            <person name="Suarez D.L."/>
            <person name="Swayne D.E."/>
        </authorList>
    </citation>
    <scope>NUCLEOTIDE SEQUENCE [LARGE SCALE GENOMIC DNA]</scope>
    <source>
        <strain evidence="2 3">CECT 8287</strain>
    </source>
</reference>
<name>A0A1Y5S0V6_9RHOB</name>
<gene>
    <name evidence="2" type="ORF">PEL8287_01369</name>
</gene>
<dbReference type="Gene3D" id="1.10.260.40">
    <property type="entry name" value="lambda repressor-like DNA-binding domains"/>
    <property type="match status" value="1"/>
</dbReference>
<dbReference type="SMART" id="SM00530">
    <property type="entry name" value="HTH_XRE"/>
    <property type="match status" value="1"/>
</dbReference>
<sequence length="267" mass="30684">MTQDFSKNLRSICADTGSIAKVCREIGINRQQFNRYLNGSGMPSAHNLRRIARHFDLSEADLFADHTDFTQRHILQHKHNVGDTVDLMTGAFRDQARSLRRYLGFYHAHFQTPTWDGMILRSLVWLREKDGFVMCRSLERVRSKDGSINQKSRYEGMATQRGNRIYVVEHEMVRDGSIVETILTPSYRQEVKFLRGVTMGVAWRPNVNPYASRSIWKRVDERISAREALKACGAFSTDSRHIDPTVRDYLTAQTDQTQAGNTANILV</sequence>
<evidence type="ECO:0000259" key="1">
    <source>
        <dbReference type="PROSITE" id="PS50943"/>
    </source>
</evidence>
<dbReference type="CDD" id="cd00093">
    <property type="entry name" value="HTH_XRE"/>
    <property type="match status" value="1"/>
</dbReference>
<dbReference type="OrthoDB" id="8902678at2"/>
<dbReference type="AlphaFoldDB" id="A0A1Y5S0V6"/>
<dbReference type="GO" id="GO:0003677">
    <property type="term" value="F:DNA binding"/>
    <property type="evidence" value="ECO:0007669"/>
    <property type="project" value="InterPro"/>
</dbReference>
<dbReference type="RefSeq" id="WP_085891629.1">
    <property type="nucleotide sequence ID" value="NZ_FWFL01000003.1"/>
</dbReference>
<dbReference type="InterPro" id="IPR010982">
    <property type="entry name" value="Lambda_DNA-bd_dom_sf"/>
</dbReference>
<proteinExistence type="predicted"/>
<protein>
    <submittedName>
        <fullName evidence="2">Helix-turn-helix domain protein</fullName>
    </submittedName>
</protein>
<dbReference type="EMBL" id="FWFL01000003">
    <property type="protein sequence ID" value="SLN29792.1"/>
    <property type="molecule type" value="Genomic_DNA"/>
</dbReference>
<evidence type="ECO:0000313" key="3">
    <source>
        <dbReference type="Proteomes" id="UP000193827"/>
    </source>
</evidence>
<evidence type="ECO:0000313" key="2">
    <source>
        <dbReference type="EMBL" id="SLN29792.1"/>
    </source>
</evidence>
<keyword evidence="3" id="KW-1185">Reference proteome</keyword>
<feature type="domain" description="HTH cro/C1-type" evidence="1">
    <location>
        <begin position="18"/>
        <end position="62"/>
    </location>
</feature>
<dbReference type="Proteomes" id="UP000193827">
    <property type="component" value="Unassembled WGS sequence"/>
</dbReference>
<dbReference type="PROSITE" id="PS50943">
    <property type="entry name" value="HTH_CROC1"/>
    <property type="match status" value="1"/>
</dbReference>
<organism evidence="2 3">
    <name type="scientific">Roseovarius litorisediminis</name>
    <dbReference type="NCBI Taxonomy" id="1312363"/>
    <lineage>
        <taxon>Bacteria</taxon>
        <taxon>Pseudomonadati</taxon>
        <taxon>Pseudomonadota</taxon>
        <taxon>Alphaproteobacteria</taxon>
        <taxon>Rhodobacterales</taxon>
        <taxon>Roseobacteraceae</taxon>
        <taxon>Roseovarius</taxon>
    </lineage>
</organism>
<dbReference type="SUPFAM" id="SSF47413">
    <property type="entry name" value="lambda repressor-like DNA-binding domains"/>
    <property type="match status" value="1"/>
</dbReference>